<accession>A0A6J5MFG1</accession>
<protein>
    <submittedName>
        <fullName evidence="1">Uncharacterized protein</fullName>
    </submittedName>
</protein>
<name>A0A6J5MFG1_9CAUD</name>
<gene>
    <name evidence="1" type="ORF">UFOVP449_50</name>
</gene>
<sequence>MNKFREIVEAWRSKWRPSPAERELAERRLAICAACPSRKEVIKEIDFFVLCGECGCPLEAKAHSPKRGACDLGKWDTVDGITKVF</sequence>
<reference evidence="1" key="1">
    <citation type="submission" date="2020-04" db="EMBL/GenBank/DDBJ databases">
        <authorList>
            <person name="Chiriac C."/>
            <person name="Salcher M."/>
            <person name="Ghai R."/>
            <person name="Kavagutti S V."/>
        </authorList>
    </citation>
    <scope>NUCLEOTIDE SEQUENCE</scope>
</reference>
<proteinExistence type="predicted"/>
<dbReference type="EMBL" id="LR796420">
    <property type="protein sequence ID" value="CAB4142459.1"/>
    <property type="molecule type" value="Genomic_DNA"/>
</dbReference>
<evidence type="ECO:0000313" key="1">
    <source>
        <dbReference type="EMBL" id="CAB4142459.1"/>
    </source>
</evidence>
<organism evidence="1">
    <name type="scientific">uncultured Caudovirales phage</name>
    <dbReference type="NCBI Taxonomy" id="2100421"/>
    <lineage>
        <taxon>Viruses</taxon>
        <taxon>Duplodnaviria</taxon>
        <taxon>Heunggongvirae</taxon>
        <taxon>Uroviricota</taxon>
        <taxon>Caudoviricetes</taxon>
        <taxon>Peduoviridae</taxon>
        <taxon>Maltschvirus</taxon>
        <taxon>Maltschvirus maltsch</taxon>
    </lineage>
</organism>